<proteinExistence type="predicted"/>
<feature type="chain" id="PRO_5020858878" description="Clan AA aspartic protease" evidence="1">
    <location>
        <begin position="23"/>
        <end position="172"/>
    </location>
</feature>
<sequence length="172" mass="19034">MKRFFIGLAVILWLGVPVHHIAANEFDTIVSMQGKDSATYYIQGNINGYGSVEFMVDTGSGYLTINEDTLAVLKQEKRIRYVKDLRGILADGREMIVPVYSVSAIRLGENCWLRDIEAAVFPGRTRHILGLSALQRAAPFIFSVDPPQLVLSHCDSAPDNILSKTSDFSTAK</sequence>
<keyword evidence="3" id="KW-1185">Reference proteome</keyword>
<protein>
    <recommendedName>
        <fullName evidence="4">Clan AA aspartic protease</fullName>
    </recommendedName>
</protein>
<feature type="signal peptide" evidence="1">
    <location>
        <begin position="1"/>
        <end position="22"/>
    </location>
</feature>
<evidence type="ECO:0000313" key="3">
    <source>
        <dbReference type="Proteomes" id="UP000294325"/>
    </source>
</evidence>
<name>A0A4P7BZL7_9GAMM</name>
<dbReference type="RefSeq" id="WP_134358940.1">
    <property type="nucleotide sequence ID" value="NZ_CP038033.1"/>
</dbReference>
<dbReference type="AlphaFoldDB" id="A0A4P7BZL7"/>
<dbReference type="Gene3D" id="2.40.70.10">
    <property type="entry name" value="Acid Proteases"/>
    <property type="match status" value="1"/>
</dbReference>
<reference evidence="2 3" key="1">
    <citation type="submission" date="2019-03" db="EMBL/GenBank/DDBJ databases">
        <title>The genome sequence of Nitrosococcus wardiae strain D1FHST reveals the archetypal metabolic capacity of ammonia-oxidizing Gammaproteobacteria.</title>
        <authorList>
            <person name="Wang L."/>
            <person name="Lim C.K."/>
            <person name="Hanson T.E."/>
            <person name="Dang H."/>
            <person name="Klotz M.G."/>
        </authorList>
    </citation>
    <scope>NUCLEOTIDE SEQUENCE [LARGE SCALE GENOMIC DNA]</scope>
    <source>
        <strain evidence="2 3">D1FHS</strain>
    </source>
</reference>
<dbReference type="OrthoDB" id="9179511at2"/>
<dbReference type="InterPro" id="IPR021109">
    <property type="entry name" value="Peptidase_aspartic_dom_sf"/>
</dbReference>
<dbReference type="Proteomes" id="UP000294325">
    <property type="component" value="Chromosome"/>
</dbReference>
<dbReference type="EMBL" id="CP038033">
    <property type="protein sequence ID" value="QBQ55683.1"/>
    <property type="molecule type" value="Genomic_DNA"/>
</dbReference>
<evidence type="ECO:0000256" key="1">
    <source>
        <dbReference type="SAM" id="SignalP"/>
    </source>
</evidence>
<dbReference type="CDD" id="cd05483">
    <property type="entry name" value="retropepsin_like_bacteria"/>
    <property type="match status" value="1"/>
</dbReference>
<gene>
    <name evidence="2" type="ORF">E3U44_15070</name>
</gene>
<organism evidence="2 3">
    <name type="scientific">Nitrosococcus wardiae</name>
    <dbReference type="NCBI Taxonomy" id="1814290"/>
    <lineage>
        <taxon>Bacteria</taxon>
        <taxon>Pseudomonadati</taxon>
        <taxon>Pseudomonadota</taxon>
        <taxon>Gammaproteobacteria</taxon>
        <taxon>Chromatiales</taxon>
        <taxon>Chromatiaceae</taxon>
        <taxon>Nitrosococcus</taxon>
    </lineage>
</organism>
<keyword evidence="1" id="KW-0732">Signal</keyword>
<evidence type="ECO:0000313" key="2">
    <source>
        <dbReference type="EMBL" id="QBQ55683.1"/>
    </source>
</evidence>
<dbReference type="InterPro" id="IPR034122">
    <property type="entry name" value="Retropepsin-like_bacterial"/>
</dbReference>
<dbReference type="Pfam" id="PF13975">
    <property type="entry name" value="gag-asp_proteas"/>
    <property type="match status" value="1"/>
</dbReference>
<dbReference type="SUPFAM" id="SSF50630">
    <property type="entry name" value="Acid proteases"/>
    <property type="match status" value="1"/>
</dbReference>
<evidence type="ECO:0008006" key="4">
    <source>
        <dbReference type="Google" id="ProtNLM"/>
    </source>
</evidence>
<dbReference type="KEGG" id="nwr:E3U44_15070"/>
<accession>A0A4P7BZL7</accession>